<dbReference type="GO" id="GO:0006355">
    <property type="term" value="P:regulation of DNA-templated transcription"/>
    <property type="evidence" value="ECO:0007669"/>
    <property type="project" value="InterPro"/>
</dbReference>
<dbReference type="SUPFAM" id="SSF55781">
    <property type="entry name" value="GAF domain-like"/>
    <property type="match status" value="1"/>
</dbReference>
<accession>R9GPU9</accession>
<feature type="domain" description="Phytochrome central region" evidence="1">
    <location>
        <begin position="20"/>
        <end position="73"/>
    </location>
</feature>
<proteinExistence type="predicted"/>
<organism evidence="2 3">
    <name type="scientific">Arcticibacter svalbardensis MN12-7</name>
    <dbReference type="NCBI Taxonomy" id="1150600"/>
    <lineage>
        <taxon>Bacteria</taxon>
        <taxon>Pseudomonadati</taxon>
        <taxon>Bacteroidota</taxon>
        <taxon>Sphingobacteriia</taxon>
        <taxon>Sphingobacteriales</taxon>
        <taxon>Sphingobacteriaceae</taxon>
        <taxon>Arcticibacter</taxon>
    </lineage>
</organism>
<comment type="caution">
    <text evidence="2">The sequence shown here is derived from an EMBL/GenBank/DDBJ whole genome shotgun (WGS) entry which is preliminary data.</text>
</comment>
<evidence type="ECO:0000313" key="3">
    <source>
        <dbReference type="Proteomes" id="UP000014174"/>
    </source>
</evidence>
<dbReference type="InterPro" id="IPR043150">
    <property type="entry name" value="Phytochrome_PHY_sf"/>
</dbReference>
<dbReference type="GO" id="GO:0009584">
    <property type="term" value="P:detection of visible light"/>
    <property type="evidence" value="ECO:0007669"/>
    <property type="project" value="InterPro"/>
</dbReference>
<dbReference type="Proteomes" id="UP000014174">
    <property type="component" value="Unassembled WGS sequence"/>
</dbReference>
<gene>
    <name evidence="2" type="ORF">ADIARSV_3273</name>
</gene>
<dbReference type="Pfam" id="PF00360">
    <property type="entry name" value="PHY"/>
    <property type="match status" value="1"/>
</dbReference>
<name>R9GPU9_9SPHI</name>
<dbReference type="EMBL" id="AQPN01000110">
    <property type="protein sequence ID" value="EOR93560.1"/>
    <property type="molecule type" value="Genomic_DNA"/>
</dbReference>
<protein>
    <recommendedName>
        <fullName evidence="1">Phytochrome central region domain-containing protein</fullName>
    </recommendedName>
</protein>
<dbReference type="Gene3D" id="3.30.450.270">
    <property type="match status" value="1"/>
</dbReference>
<dbReference type="InterPro" id="IPR013515">
    <property type="entry name" value="Phytochrome_cen-reg"/>
</dbReference>
<keyword evidence="3" id="KW-1185">Reference proteome</keyword>
<sequence length="89" mass="10442">MFFFLVIQRWAVQVSFLIKYEAVEQALTHQKRNLLSIIDASGAVLVYEDHIVTLGATPDEEQLKKMFKWLAFKRTKFKLEIKTQVKVNL</sequence>
<evidence type="ECO:0000259" key="1">
    <source>
        <dbReference type="Pfam" id="PF00360"/>
    </source>
</evidence>
<evidence type="ECO:0000313" key="2">
    <source>
        <dbReference type="EMBL" id="EOR93560.1"/>
    </source>
</evidence>
<dbReference type="AlphaFoldDB" id="R9GPU9"/>
<reference evidence="2 3" key="1">
    <citation type="journal article" date="2013" name="Genome Announc.">
        <title>Draft Genome Sequence of Arcticibacter svalbardensis Strain MN12-7T, a Member of the Family Sphingobacteriaceae Isolated from an Arctic Soil Sample.</title>
        <authorList>
            <person name="Shivaji S."/>
            <person name="Ara S."/>
            <person name="Prasad S."/>
            <person name="Manasa B.P."/>
            <person name="Begum Z."/>
            <person name="Singh A."/>
            <person name="Kumar Pinnaka A."/>
        </authorList>
    </citation>
    <scope>NUCLEOTIDE SEQUENCE [LARGE SCALE GENOMIC DNA]</scope>
    <source>
        <strain evidence="2 3">MN12-7</strain>
    </source>
</reference>